<proteinExistence type="predicted"/>
<gene>
    <name evidence="2" type="ORF">EGYM00163_LOCUS19416</name>
</gene>
<accession>A0A7S4FQM0</accession>
<sequence>MVTCSPVTPWGVDQMQMSGVVHASIYTLPYTSPRLCDTPKTTPPLSHIKSRLSYKCTHFEAFSSSYYCIIIGHWITQTPAIFQAENKQGNTGISASTQGHQNTWLVQLNVTVRRGQGAQVRNSQNNRQQAATAREGTSDHDLRTGKAPIQDHQNRGIKISKQRIVFAAAGRGSRKVKKETPENMPNGARTKRADCAMLCGDTPEKGQSVVTTGWPSEGVALAQGTLCWFHKYHGSGKYNCARADMWINVCGSGWVCARVGVGVGVGVPQAKKGVQ</sequence>
<name>A0A7S4FQM0_9EUGL</name>
<evidence type="ECO:0000313" key="2">
    <source>
        <dbReference type="EMBL" id="CAE0808286.1"/>
    </source>
</evidence>
<protein>
    <submittedName>
        <fullName evidence="2">Uncharacterized protein</fullName>
    </submittedName>
</protein>
<organism evidence="2">
    <name type="scientific">Eutreptiella gymnastica</name>
    <dbReference type="NCBI Taxonomy" id="73025"/>
    <lineage>
        <taxon>Eukaryota</taxon>
        <taxon>Discoba</taxon>
        <taxon>Euglenozoa</taxon>
        <taxon>Euglenida</taxon>
        <taxon>Spirocuta</taxon>
        <taxon>Euglenophyceae</taxon>
        <taxon>Eutreptiales</taxon>
        <taxon>Eutreptiaceae</taxon>
        <taxon>Eutreptiella</taxon>
    </lineage>
</organism>
<feature type="compositionally biased region" description="Polar residues" evidence="1">
    <location>
        <begin position="119"/>
        <end position="131"/>
    </location>
</feature>
<feature type="region of interest" description="Disordered" evidence="1">
    <location>
        <begin position="116"/>
        <end position="147"/>
    </location>
</feature>
<dbReference type="EMBL" id="HBJA01054731">
    <property type="protein sequence ID" value="CAE0808286.1"/>
    <property type="molecule type" value="Transcribed_RNA"/>
</dbReference>
<dbReference type="AlphaFoldDB" id="A0A7S4FQM0"/>
<evidence type="ECO:0000256" key="1">
    <source>
        <dbReference type="SAM" id="MobiDB-lite"/>
    </source>
</evidence>
<reference evidence="2" key="1">
    <citation type="submission" date="2021-01" db="EMBL/GenBank/DDBJ databases">
        <authorList>
            <person name="Corre E."/>
            <person name="Pelletier E."/>
            <person name="Niang G."/>
            <person name="Scheremetjew M."/>
            <person name="Finn R."/>
            <person name="Kale V."/>
            <person name="Holt S."/>
            <person name="Cochrane G."/>
            <person name="Meng A."/>
            <person name="Brown T."/>
            <person name="Cohen L."/>
        </authorList>
    </citation>
    <scope>NUCLEOTIDE SEQUENCE</scope>
    <source>
        <strain evidence="2">CCMP1594</strain>
    </source>
</reference>